<dbReference type="GO" id="GO:0016987">
    <property type="term" value="F:sigma factor activity"/>
    <property type="evidence" value="ECO:0007669"/>
    <property type="project" value="UniProtKB-KW"/>
</dbReference>
<dbReference type="CDD" id="cd06171">
    <property type="entry name" value="Sigma70_r4"/>
    <property type="match status" value="1"/>
</dbReference>
<evidence type="ECO:0000256" key="3">
    <source>
        <dbReference type="ARBA" id="ARBA00023082"/>
    </source>
</evidence>
<dbReference type="AlphaFoldDB" id="A0A2S9V9D8"/>
<dbReference type="Pfam" id="PF08281">
    <property type="entry name" value="Sigma70_r4_2"/>
    <property type="match status" value="1"/>
</dbReference>
<dbReference type="InterPro" id="IPR013324">
    <property type="entry name" value="RNA_pol_sigma_r3/r4-like"/>
</dbReference>
<dbReference type="NCBIfam" id="TIGR02937">
    <property type="entry name" value="sigma70-ECF"/>
    <property type="match status" value="1"/>
</dbReference>
<dbReference type="InterPro" id="IPR007627">
    <property type="entry name" value="RNA_pol_sigma70_r2"/>
</dbReference>
<dbReference type="PANTHER" id="PTHR43133:SF45">
    <property type="entry name" value="RNA POLYMERASE ECF-TYPE SIGMA FACTOR"/>
    <property type="match status" value="1"/>
</dbReference>
<dbReference type="Gene3D" id="1.10.10.10">
    <property type="entry name" value="Winged helix-like DNA-binding domain superfamily/Winged helix DNA-binding domain"/>
    <property type="match status" value="1"/>
</dbReference>
<dbReference type="InterPro" id="IPR036388">
    <property type="entry name" value="WH-like_DNA-bd_sf"/>
</dbReference>
<dbReference type="InterPro" id="IPR013325">
    <property type="entry name" value="RNA_pol_sigma_r2"/>
</dbReference>
<sequence>MHKDFKQILAEHQALLSRVASSYEANESVRQELLQEIALAVWQGLERFNGDASLKTYILKIAHNRAVTHVSKEVKNRDLSQPDDDDIVGTAGAIDEEPEYVAARSRQVTSLLEAIRTLPVTMRQVMTLTLEGLSYQEIAEVCGLTKNHVGVLLQRAKTTLQQRMNHE</sequence>
<organism evidence="7 8">
    <name type="scientific">Alteromonas alba</name>
    <dbReference type="NCBI Taxonomy" id="2079529"/>
    <lineage>
        <taxon>Bacteria</taxon>
        <taxon>Pseudomonadati</taxon>
        <taxon>Pseudomonadota</taxon>
        <taxon>Gammaproteobacteria</taxon>
        <taxon>Alteromonadales</taxon>
        <taxon>Alteromonadaceae</taxon>
        <taxon>Alteromonas/Salinimonas group</taxon>
        <taxon>Alteromonas</taxon>
    </lineage>
</organism>
<feature type="domain" description="RNA polymerase sigma factor 70 region 4 type 2" evidence="6">
    <location>
        <begin position="110"/>
        <end position="160"/>
    </location>
</feature>
<dbReference type="Proteomes" id="UP000238949">
    <property type="component" value="Unassembled WGS sequence"/>
</dbReference>
<comment type="caution">
    <text evidence="7">The sequence shown here is derived from an EMBL/GenBank/DDBJ whole genome shotgun (WGS) entry which is preliminary data.</text>
</comment>
<gene>
    <name evidence="7" type="ORF">C6Y40_13220</name>
</gene>
<comment type="similarity">
    <text evidence="1">Belongs to the sigma-70 factor family. ECF subfamily.</text>
</comment>
<dbReference type="GO" id="GO:0003677">
    <property type="term" value="F:DNA binding"/>
    <property type="evidence" value="ECO:0007669"/>
    <property type="project" value="InterPro"/>
</dbReference>
<dbReference type="InterPro" id="IPR039425">
    <property type="entry name" value="RNA_pol_sigma-70-like"/>
</dbReference>
<dbReference type="Gene3D" id="1.10.1740.10">
    <property type="match status" value="1"/>
</dbReference>
<dbReference type="RefSeq" id="WP_105934985.1">
    <property type="nucleotide sequence ID" value="NZ_PVNP01000146.1"/>
</dbReference>
<accession>A0A2S9V9D8</accession>
<protein>
    <submittedName>
        <fullName evidence="7">RNA polymerase subunit sigma-70</fullName>
    </submittedName>
</protein>
<dbReference type="PANTHER" id="PTHR43133">
    <property type="entry name" value="RNA POLYMERASE ECF-TYPE SIGMA FACTO"/>
    <property type="match status" value="1"/>
</dbReference>
<feature type="domain" description="RNA polymerase sigma-70 region 2" evidence="5">
    <location>
        <begin position="10"/>
        <end position="73"/>
    </location>
</feature>
<keyword evidence="2" id="KW-0805">Transcription regulation</keyword>
<dbReference type="OrthoDB" id="9782108at2"/>
<name>A0A2S9V9D8_9ALTE</name>
<keyword evidence="4" id="KW-0804">Transcription</keyword>
<dbReference type="Pfam" id="PF04542">
    <property type="entry name" value="Sigma70_r2"/>
    <property type="match status" value="1"/>
</dbReference>
<keyword evidence="3" id="KW-0731">Sigma factor</keyword>
<dbReference type="SUPFAM" id="SSF88659">
    <property type="entry name" value="Sigma3 and sigma4 domains of RNA polymerase sigma factors"/>
    <property type="match status" value="1"/>
</dbReference>
<dbReference type="EMBL" id="PVNP01000146">
    <property type="protein sequence ID" value="PRO73062.1"/>
    <property type="molecule type" value="Genomic_DNA"/>
</dbReference>
<dbReference type="InterPro" id="IPR013249">
    <property type="entry name" value="RNA_pol_sigma70_r4_t2"/>
</dbReference>
<evidence type="ECO:0000256" key="4">
    <source>
        <dbReference type="ARBA" id="ARBA00023163"/>
    </source>
</evidence>
<dbReference type="GO" id="GO:0006352">
    <property type="term" value="P:DNA-templated transcription initiation"/>
    <property type="evidence" value="ECO:0007669"/>
    <property type="project" value="InterPro"/>
</dbReference>
<evidence type="ECO:0000313" key="8">
    <source>
        <dbReference type="Proteomes" id="UP000238949"/>
    </source>
</evidence>
<dbReference type="SUPFAM" id="SSF88946">
    <property type="entry name" value="Sigma2 domain of RNA polymerase sigma factors"/>
    <property type="match status" value="1"/>
</dbReference>
<keyword evidence="8" id="KW-1185">Reference proteome</keyword>
<evidence type="ECO:0000259" key="5">
    <source>
        <dbReference type="Pfam" id="PF04542"/>
    </source>
</evidence>
<evidence type="ECO:0000256" key="2">
    <source>
        <dbReference type="ARBA" id="ARBA00023015"/>
    </source>
</evidence>
<dbReference type="InterPro" id="IPR014284">
    <property type="entry name" value="RNA_pol_sigma-70_dom"/>
</dbReference>
<evidence type="ECO:0000256" key="1">
    <source>
        <dbReference type="ARBA" id="ARBA00010641"/>
    </source>
</evidence>
<reference evidence="8" key="1">
    <citation type="journal article" date="2020" name="Int. J. Syst. Evol. Microbiol.">
        <title>Alteromonas alba sp. nov., a marine bacterium isolated from the seawater of the West Pacific Ocean.</title>
        <authorList>
            <person name="Sun C."/>
            <person name="Wu Y.-H."/>
            <person name="Xamxidin M."/>
            <person name="Cheng H."/>
            <person name="Xu X.-W."/>
        </authorList>
    </citation>
    <scope>NUCLEOTIDE SEQUENCE [LARGE SCALE GENOMIC DNA]</scope>
    <source>
        <strain evidence="8">190</strain>
    </source>
</reference>
<evidence type="ECO:0000313" key="7">
    <source>
        <dbReference type="EMBL" id="PRO73062.1"/>
    </source>
</evidence>
<evidence type="ECO:0000259" key="6">
    <source>
        <dbReference type="Pfam" id="PF08281"/>
    </source>
</evidence>
<proteinExistence type="inferred from homology"/>